<accession>A0A4C1UV84</accession>
<organism evidence="1 2">
    <name type="scientific">Eumeta variegata</name>
    <name type="common">Bagworm moth</name>
    <name type="synonym">Eumeta japonica</name>
    <dbReference type="NCBI Taxonomy" id="151549"/>
    <lineage>
        <taxon>Eukaryota</taxon>
        <taxon>Metazoa</taxon>
        <taxon>Ecdysozoa</taxon>
        <taxon>Arthropoda</taxon>
        <taxon>Hexapoda</taxon>
        <taxon>Insecta</taxon>
        <taxon>Pterygota</taxon>
        <taxon>Neoptera</taxon>
        <taxon>Endopterygota</taxon>
        <taxon>Lepidoptera</taxon>
        <taxon>Glossata</taxon>
        <taxon>Ditrysia</taxon>
        <taxon>Tineoidea</taxon>
        <taxon>Psychidae</taxon>
        <taxon>Oiketicinae</taxon>
        <taxon>Eumeta</taxon>
    </lineage>
</organism>
<evidence type="ECO:0000313" key="2">
    <source>
        <dbReference type="Proteomes" id="UP000299102"/>
    </source>
</evidence>
<comment type="caution">
    <text evidence="1">The sequence shown here is derived from an EMBL/GenBank/DDBJ whole genome shotgun (WGS) entry which is preliminary data.</text>
</comment>
<proteinExistence type="predicted"/>
<reference evidence="1 2" key="1">
    <citation type="journal article" date="2019" name="Commun. Biol.">
        <title>The bagworm genome reveals a unique fibroin gene that provides high tensile strength.</title>
        <authorList>
            <person name="Kono N."/>
            <person name="Nakamura H."/>
            <person name="Ohtoshi R."/>
            <person name="Tomita M."/>
            <person name="Numata K."/>
            <person name="Arakawa K."/>
        </authorList>
    </citation>
    <scope>NUCLEOTIDE SEQUENCE [LARGE SCALE GENOMIC DNA]</scope>
</reference>
<gene>
    <name evidence="1" type="ORF">EVAR_18147_1</name>
</gene>
<protein>
    <submittedName>
        <fullName evidence="1">Uncharacterized protein</fullName>
    </submittedName>
</protein>
<sequence>MVHVRARVADTRRQHARRGRCAVRACTNIYRAEVAVLQYGRTELDTKANQLFEEEKADHLLLLEVASDDDFG</sequence>
<dbReference type="AlphaFoldDB" id="A0A4C1UV84"/>
<evidence type="ECO:0000313" key="1">
    <source>
        <dbReference type="EMBL" id="GBP30348.1"/>
    </source>
</evidence>
<dbReference type="Proteomes" id="UP000299102">
    <property type="component" value="Unassembled WGS sequence"/>
</dbReference>
<name>A0A4C1UV84_EUMVA</name>
<keyword evidence="2" id="KW-1185">Reference proteome</keyword>
<dbReference type="EMBL" id="BGZK01000232">
    <property type="protein sequence ID" value="GBP30348.1"/>
    <property type="molecule type" value="Genomic_DNA"/>
</dbReference>